<comment type="subcellular location">
    <subcellularLocation>
        <location evidence="8">Cytoplasm</location>
    </subcellularLocation>
</comment>
<dbReference type="GO" id="GO:0005829">
    <property type="term" value="C:cytosol"/>
    <property type="evidence" value="ECO:0007669"/>
    <property type="project" value="TreeGrafter"/>
</dbReference>
<evidence type="ECO:0000256" key="6">
    <source>
        <dbReference type="ARBA" id="ARBA00023235"/>
    </source>
</evidence>
<keyword evidence="11" id="KW-1185">Reference proteome</keyword>
<evidence type="ECO:0000256" key="8">
    <source>
        <dbReference type="HAMAP-Rule" id="MF_00197"/>
    </source>
</evidence>
<name>A0A5R9JCR7_9PROT</name>
<dbReference type="Gene3D" id="3.10.310.10">
    <property type="entry name" value="Diaminopimelate Epimerase, Chain A, domain 1"/>
    <property type="match status" value="2"/>
</dbReference>
<gene>
    <name evidence="8" type="primary">dapF</name>
    <name evidence="10" type="ORF">FE263_08450</name>
</gene>
<dbReference type="GO" id="GO:0009089">
    <property type="term" value="P:lysine biosynthetic process via diaminopimelate"/>
    <property type="evidence" value="ECO:0007669"/>
    <property type="project" value="UniProtKB-UniRule"/>
</dbReference>
<comment type="pathway">
    <text evidence="1 8">Amino-acid biosynthesis; L-lysine biosynthesis via DAP pathway; DL-2,6-diaminopimelate from LL-2,6-diaminopimelate: step 1/1.</text>
</comment>
<dbReference type="PANTHER" id="PTHR31689:SF0">
    <property type="entry name" value="DIAMINOPIMELATE EPIMERASE"/>
    <property type="match status" value="1"/>
</dbReference>
<feature type="binding site" evidence="8">
    <location>
        <begin position="73"/>
        <end position="74"/>
    </location>
    <ligand>
        <name>substrate</name>
    </ligand>
</feature>
<accession>A0A5R9JCR7</accession>
<dbReference type="InterPro" id="IPR018510">
    <property type="entry name" value="DAP_epimerase_AS"/>
</dbReference>
<keyword evidence="5 8" id="KW-0457">Lysine biosynthesis</keyword>
<proteinExistence type="inferred from homology"/>
<evidence type="ECO:0000256" key="2">
    <source>
        <dbReference type="ARBA" id="ARBA00010219"/>
    </source>
</evidence>
<dbReference type="Proteomes" id="UP000305654">
    <property type="component" value="Unassembled WGS sequence"/>
</dbReference>
<feature type="binding site" evidence="8">
    <location>
        <position position="12"/>
    </location>
    <ligand>
        <name>substrate</name>
    </ligand>
</feature>
<comment type="caution">
    <text evidence="10">The sequence shown here is derived from an EMBL/GenBank/DDBJ whole genome shotgun (WGS) entry which is preliminary data.</text>
</comment>
<dbReference type="EMBL" id="VCDI01000002">
    <property type="protein sequence ID" value="TLU73411.1"/>
    <property type="molecule type" value="Genomic_DNA"/>
</dbReference>
<feature type="binding site" evidence="8">
    <location>
        <position position="150"/>
    </location>
    <ligand>
        <name>substrate</name>
    </ligand>
</feature>
<dbReference type="UniPathway" id="UPA00034">
    <property type="reaction ID" value="UER00025"/>
</dbReference>
<protein>
    <recommendedName>
        <fullName evidence="3 8">Diaminopimelate epimerase</fullName>
        <shortName evidence="8">DAP epimerase</shortName>
        <ecNumber evidence="3 8">5.1.1.7</ecNumber>
    </recommendedName>
    <alternativeName>
        <fullName evidence="8">PLP-independent amino acid racemase</fullName>
    </alternativeName>
</protein>
<evidence type="ECO:0000256" key="1">
    <source>
        <dbReference type="ARBA" id="ARBA00005196"/>
    </source>
</evidence>
<dbReference type="OrthoDB" id="9805408at2"/>
<comment type="function">
    <text evidence="8">Catalyzes the stereoinversion of LL-2,6-diaminopimelate (L,L-DAP) to meso-diaminopimelate (meso-DAP), a precursor of L-lysine and an essential component of the bacterial peptidoglycan.</text>
</comment>
<evidence type="ECO:0000256" key="7">
    <source>
        <dbReference type="ARBA" id="ARBA00051712"/>
    </source>
</evidence>
<dbReference type="AlphaFoldDB" id="A0A5R9JCR7"/>
<evidence type="ECO:0000256" key="5">
    <source>
        <dbReference type="ARBA" id="ARBA00023154"/>
    </source>
</evidence>
<comment type="catalytic activity">
    <reaction evidence="7 8">
        <text>(2S,6S)-2,6-diaminopimelate = meso-2,6-diaminopimelate</text>
        <dbReference type="Rhea" id="RHEA:15393"/>
        <dbReference type="ChEBI" id="CHEBI:57609"/>
        <dbReference type="ChEBI" id="CHEBI:57791"/>
        <dbReference type="EC" id="5.1.1.7"/>
    </reaction>
</comment>
<feature type="binding site" evidence="8">
    <location>
        <position position="183"/>
    </location>
    <ligand>
        <name>substrate</name>
    </ligand>
</feature>
<feature type="site" description="Could be important to modulate the pK values of the two catalytic cysteine residues" evidence="8">
    <location>
        <position position="201"/>
    </location>
</feature>
<comment type="similarity">
    <text evidence="2 8">Belongs to the diaminopimelate epimerase family.</text>
</comment>
<keyword evidence="4 8" id="KW-0028">Amino-acid biosynthesis</keyword>
<keyword evidence="8" id="KW-0963">Cytoplasm</keyword>
<dbReference type="EC" id="5.1.1.7" evidence="3 8"/>
<dbReference type="PROSITE" id="PS01326">
    <property type="entry name" value="DAP_EPIMERASE"/>
    <property type="match status" value="1"/>
</dbReference>
<keyword evidence="6 8" id="KW-0413">Isomerase</keyword>
<evidence type="ECO:0000313" key="11">
    <source>
        <dbReference type="Proteomes" id="UP000305654"/>
    </source>
</evidence>
<feature type="site" description="Could be important to modulate the pK values of the two catalytic cysteine residues" evidence="8">
    <location>
        <position position="152"/>
    </location>
</feature>
<feature type="active site" description="Proton donor" evidence="8">
    <location>
        <position position="72"/>
    </location>
</feature>
<feature type="active site" description="Proton acceptor" evidence="8">
    <location>
        <position position="210"/>
    </location>
</feature>
<comment type="subunit">
    <text evidence="8">Homodimer.</text>
</comment>
<dbReference type="SUPFAM" id="SSF54506">
    <property type="entry name" value="Diaminopimelate epimerase-like"/>
    <property type="match status" value="2"/>
</dbReference>
<feature type="binding site" evidence="8">
    <location>
        <position position="45"/>
    </location>
    <ligand>
        <name>substrate</name>
    </ligand>
</feature>
<feature type="binding site" evidence="8">
    <location>
        <begin position="211"/>
        <end position="212"/>
    </location>
    <ligand>
        <name>substrate</name>
    </ligand>
</feature>
<dbReference type="Pfam" id="PF01678">
    <property type="entry name" value="DAP_epimerase"/>
    <property type="match status" value="2"/>
</dbReference>
<feature type="active site" evidence="9">
    <location>
        <position position="72"/>
    </location>
</feature>
<organism evidence="10 11">
    <name type="scientific">Lichenicoccus roseus</name>
    <dbReference type="NCBI Taxonomy" id="2683649"/>
    <lineage>
        <taxon>Bacteria</taxon>
        <taxon>Pseudomonadati</taxon>
        <taxon>Pseudomonadota</taxon>
        <taxon>Alphaproteobacteria</taxon>
        <taxon>Acetobacterales</taxon>
        <taxon>Acetobacteraceae</taxon>
        <taxon>Lichenicoccus</taxon>
    </lineage>
</organism>
<evidence type="ECO:0000313" key="10">
    <source>
        <dbReference type="EMBL" id="TLU73411.1"/>
    </source>
</evidence>
<evidence type="ECO:0000256" key="9">
    <source>
        <dbReference type="PROSITE-ProRule" id="PRU10125"/>
    </source>
</evidence>
<dbReference type="RefSeq" id="WP_138325491.1">
    <property type="nucleotide sequence ID" value="NZ_VCDI01000002.1"/>
</dbReference>
<sequence>MIAFTKMQGAGNDFVVIDERGVPSGLQPAQLAWIANRRLGVGCDQVILLQHDGETDAFVRFLNGDGTESGACGNGSRCIASLLADETGRDAVSMRTQAGILAAQRLGPGRARVDLGAPRLDWQSVPLAEAQDTLHVALDGMDAACCSMGNPHATLFIDDADAIDIATVGPLLEWHGMFPHGANIGFAQVLSASALRLRVWERGAGLTLACGSGACAALVNAHRRGLVGRRATIEMPGGVLEVEWDAAGSVQLCGPTATVFTGTIPRAALPHASLS</sequence>
<feature type="binding site" evidence="8">
    <location>
        <begin position="201"/>
        <end position="202"/>
    </location>
    <ligand>
        <name>substrate</name>
    </ligand>
</feature>
<feature type="binding site" evidence="8">
    <location>
        <position position="63"/>
    </location>
    <ligand>
        <name>substrate</name>
    </ligand>
</feature>
<evidence type="ECO:0000256" key="4">
    <source>
        <dbReference type="ARBA" id="ARBA00022605"/>
    </source>
</evidence>
<evidence type="ECO:0000256" key="3">
    <source>
        <dbReference type="ARBA" id="ARBA00013080"/>
    </source>
</evidence>
<dbReference type="HAMAP" id="MF_00197">
    <property type="entry name" value="DAP_epimerase"/>
    <property type="match status" value="1"/>
</dbReference>
<dbReference type="PANTHER" id="PTHR31689">
    <property type="entry name" value="DIAMINOPIMELATE EPIMERASE, CHLOROPLASTIC"/>
    <property type="match status" value="1"/>
</dbReference>
<dbReference type="NCBIfam" id="TIGR00652">
    <property type="entry name" value="DapF"/>
    <property type="match status" value="1"/>
</dbReference>
<reference evidence="10 11" key="1">
    <citation type="submission" date="2019-05" db="EMBL/GenBank/DDBJ databases">
        <authorList>
            <person name="Pankratov T."/>
            <person name="Grouzdev D."/>
        </authorList>
    </citation>
    <scope>NUCLEOTIDE SEQUENCE [LARGE SCALE GENOMIC DNA]</scope>
    <source>
        <strain evidence="10 11">KEBCLARHB70R</strain>
    </source>
</reference>
<dbReference type="GO" id="GO:0008837">
    <property type="term" value="F:diaminopimelate epimerase activity"/>
    <property type="evidence" value="ECO:0007669"/>
    <property type="project" value="UniProtKB-UniRule"/>
</dbReference>
<dbReference type="InterPro" id="IPR001653">
    <property type="entry name" value="DAP_epimerase_DapF"/>
</dbReference>